<protein>
    <recommendedName>
        <fullName evidence="1">BTB domain-containing protein</fullName>
    </recommendedName>
</protein>
<dbReference type="PROSITE" id="PS50097">
    <property type="entry name" value="BTB"/>
    <property type="match status" value="2"/>
</dbReference>
<dbReference type="RefSeq" id="XP_047775555.1">
    <property type="nucleotide sequence ID" value="XM_047927850.1"/>
</dbReference>
<feature type="domain" description="BTB" evidence="1">
    <location>
        <begin position="234"/>
        <end position="302"/>
    </location>
</feature>
<evidence type="ECO:0000313" key="3">
    <source>
        <dbReference type="Proteomes" id="UP000814176"/>
    </source>
</evidence>
<dbReference type="Gene3D" id="3.30.710.10">
    <property type="entry name" value="Potassium Channel Kv1.1, Chain A"/>
    <property type="match status" value="2"/>
</dbReference>
<dbReference type="InterPro" id="IPR000210">
    <property type="entry name" value="BTB/POZ_dom"/>
</dbReference>
<accession>A0ABQ8K6W7</accession>
<name>A0ABQ8K6W7_9APHY</name>
<gene>
    <name evidence="2" type="ORF">C8Q71DRAFT_861019</name>
</gene>
<organism evidence="2 3">
    <name type="scientific">Rhodofomes roseus</name>
    <dbReference type="NCBI Taxonomy" id="34475"/>
    <lineage>
        <taxon>Eukaryota</taxon>
        <taxon>Fungi</taxon>
        <taxon>Dikarya</taxon>
        <taxon>Basidiomycota</taxon>
        <taxon>Agaricomycotina</taxon>
        <taxon>Agaricomycetes</taxon>
        <taxon>Polyporales</taxon>
        <taxon>Rhodofomes</taxon>
    </lineage>
</organism>
<proteinExistence type="predicted"/>
<dbReference type="SUPFAM" id="SSF54695">
    <property type="entry name" value="POZ domain"/>
    <property type="match status" value="2"/>
</dbReference>
<dbReference type="GeneID" id="72008582"/>
<dbReference type="Pfam" id="PF00651">
    <property type="entry name" value="BTB"/>
    <property type="match status" value="1"/>
</dbReference>
<sequence>MSFVRDAPAPFNNPRADVVLRTCDGVDYRVRSSILAEASPVFGDIFDLASEAPSEALSEWPPRKDGIPIVSITETSEVADILLRFCYPVAAPTFTTFSQVQDVLTAVDKYLMEGLIEVVKKHLTDISLDGAHPLRLYATAYAHRFEDVARIAAKETIGKPLQTVYVTELESLSAGAYYWLLEFHKTGKADVIPEVPFLSVDPSRTSARPPPGPHSRTAWISKYASPYPFGLPFADFTLRTCDGIALRVHSDLLRVASPYFRLMLADTSQSIEGIEKDSDGRIIGLVVPEHSNTIATVLQYVYPVERPDSLPDPQTASLLLYAAKKYDVVPALAPLQAMFLAFAAEHSLVIYAIACARYWVHEARHAALASMRMPLDDLCYVDELEAIPASCLYRLTQHRNTLGNMARRMVLSQAQEFLKQLTQPSSQGVCKYYAWVYCMECRADTAVTLCRAGTKSSGLRKWWCDWLRRIAELLREVPSGQTVLDEQAIVCAVKDARDCPICRVDADTELRRYAKELSIKVDAMLVHEMSRITFF</sequence>
<dbReference type="EMBL" id="JADCUA010000021">
    <property type="protein sequence ID" value="KAH9832637.1"/>
    <property type="molecule type" value="Genomic_DNA"/>
</dbReference>
<reference evidence="2 3" key="1">
    <citation type="journal article" date="2021" name="Environ. Microbiol.">
        <title>Gene family expansions and transcriptome signatures uncover fungal adaptations to wood decay.</title>
        <authorList>
            <person name="Hage H."/>
            <person name="Miyauchi S."/>
            <person name="Viragh M."/>
            <person name="Drula E."/>
            <person name="Min B."/>
            <person name="Chaduli D."/>
            <person name="Navarro D."/>
            <person name="Favel A."/>
            <person name="Norest M."/>
            <person name="Lesage-Meessen L."/>
            <person name="Balint B."/>
            <person name="Merenyi Z."/>
            <person name="de Eugenio L."/>
            <person name="Morin E."/>
            <person name="Martinez A.T."/>
            <person name="Baldrian P."/>
            <person name="Stursova M."/>
            <person name="Martinez M.J."/>
            <person name="Novotny C."/>
            <person name="Magnuson J.K."/>
            <person name="Spatafora J.W."/>
            <person name="Maurice S."/>
            <person name="Pangilinan J."/>
            <person name="Andreopoulos W."/>
            <person name="LaButti K."/>
            <person name="Hundley H."/>
            <person name="Na H."/>
            <person name="Kuo A."/>
            <person name="Barry K."/>
            <person name="Lipzen A."/>
            <person name="Henrissat B."/>
            <person name="Riley R."/>
            <person name="Ahrendt S."/>
            <person name="Nagy L.G."/>
            <person name="Grigoriev I.V."/>
            <person name="Martin F."/>
            <person name="Rosso M.N."/>
        </authorList>
    </citation>
    <scope>NUCLEOTIDE SEQUENCE [LARGE SCALE GENOMIC DNA]</scope>
    <source>
        <strain evidence="2 3">CIRM-BRFM 1785</strain>
    </source>
</reference>
<evidence type="ECO:0000313" key="2">
    <source>
        <dbReference type="EMBL" id="KAH9832637.1"/>
    </source>
</evidence>
<dbReference type="InterPro" id="IPR011333">
    <property type="entry name" value="SKP1/BTB/POZ_sf"/>
</dbReference>
<comment type="caution">
    <text evidence="2">The sequence shown here is derived from an EMBL/GenBank/DDBJ whole genome shotgun (WGS) entry which is preliminary data.</text>
</comment>
<feature type="domain" description="BTB" evidence="1">
    <location>
        <begin position="16"/>
        <end position="87"/>
    </location>
</feature>
<dbReference type="SMART" id="SM00225">
    <property type="entry name" value="BTB"/>
    <property type="match status" value="2"/>
</dbReference>
<evidence type="ECO:0000259" key="1">
    <source>
        <dbReference type="PROSITE" id="PS50097"/>
    </source>
</evidence>
<dbReference type="PANTHER" id="PTHR24413">
    <property type="entry name" value="SPECKLE-TYPE POZ PROTEIN"/>
    <property type="match status" value="1"/>
</dbReference>
<dbReference type="Proteomes" id="UP000814176">
    <property type="component" value="Unassembled WGS sequence"/>
</dbReference>
<keyword evidence="3" id="KW-1185">Reference proteome</keyword>